<dbReference type="EMBL" id="NRJF01000274">
    <property type="protein sequence ID" value="RIY31572.1"/>
    <property type="molecule type" value="Genomic_DNA"/>
</dbReference>
<sequence length="207" mass="23730">MSEEKKSFTPRANVSRRTSTTTIVGRRTQGNNNSGRPNSRQQSQFNRGPNRGPAKGGKPGFGRKPAPRRKVLTEQEKRVLEDKRLKRERLEQTYQELHARFPNAFNRENVKPLSVDVHKNLFEIATAEGPLRKSALRQFLASYIRNDEYHNAALRLKKRFNLDGEPVAELSESELDYHRQNLRPKARPRKPAFNKKPGFGGKKPGFG</sequence>
<proteinExistence type="predicted"/>
<feature type="region of interest" description="Disordered" evidence="3">
    <location>
        <begin position="1"/>
        <end position="70"/>
    </location>
</feature>
<feature type="domain" description="ProQ/FinO" evidence="4">
    <location>
        <begin position="85"/>
        <end position="186"/>
    </location>
</feature>
<accession>A0A3A1XZU7</accession>
<dbReference type="InterPro" id="IPR016103">
    <property type="entry name" value="ProQ/FinO"/>
</dbReference>
<keyword evidence="2" id="KW-0175">Coiled coil</keyword>
<dbReference type="Proteomes" id="UP000265964">
    <property type="component" value="Unassembled WGS sequence"/>
</dbReference>
<keyword evidence="6" id="KW-1185">Reference proteome</keyword>
<dbReference type="Gene3D" id="1.10.1710.10">
    <property type="entry name" value="ProQ/FinO domain"/>
    <property type="match status" value="1"/>
</dbReference>
<evidence type="ECO:0000313" key="5">
    <source>
        <dbReference type="EMBL" id="RIY31572.1"/>
    </source>
</evidence>
<feature type="compositionally biased region" description="Polar residues" evidence="3">
    <location>
        <begin position="10"/>
        <end position="47"/>
    </location>
</feature>
<protein>
    <recommendedName>
        <fullName evidence="4">ProQ/FinO domain-containing protein</fullName>
    </recommendedName>
</protein>
<dbReference type="RefSeq" id="WP_147397157.1">
    <property type="nucleotide sequence ID" value="NZ_NRJF01000274.1"/>
</dbReference>
<evidence type="ECO:0000313" key="6">
    <source>
        <dbReference type="Proteomes" id="UP000265964"/>
    </source>
</evidence>
<gene>
    <name evidence="5" type="ORF">CKF59_07565</name>
</gene>
<evidence type="ECO:0000259" key="4">
    <source>
        <dbReference type="SMART" id="SM00945"/>
    </source>
</evidence>
<keyword evidence="1" id="KW-0694">RNA-binding</keyword>
<dbReference type="Pfam" id="PF04352">
    <property type="entry name" value="ProQ"/>
    <property type="match status" value="1"/>
</dbReference>
<dbReference type="GO" id="GO:0003723">
    <property type="term" value="F:RNA binding"/>
    <property type="evidence" value="ECO:0007669"/>
    <property type="project" value="UniProtKB-KW"/>
</dbReference>
<evidence type="ECO:0000256" key="2">
    <source>
        <dbReference type="SAM" id="Coils"/>
    </source>
</evidence>
<feature type="coiled-coil region" evidence="2">
    <location>
        <begin position="73"/>
        <end position="100"/>
    </location>
</feature>
<dbReference type="SMART" id="SM00945">
    <property type="entry name" value="ProQ"/>
    <property type="match status" value="1"/>
</dbReference>
<name>A0A3A1XZU7_9GAMM</name>
<evidence type="ECO:0000256" key="3">
    <source>
        <dbReference type="SAM" id="MobiDB-lite"/>
    </source>
</evidence>
<organism evidence="5 6">
    <name type="scientific">Psittacicella gerlachiana</name>
    <dbReference type="NCBI Taxonomy" id="2028574"/>
    <lineage>
        <taxon>Bacteria</taxon>
        <taxon>Pseudomonadati</taxon>
        <taxon>Pseudomonadota</taxon>
        <taxon>Gammaproteobacteria</taxon>
        <taxon>Pasteurellales</taxon>
        <taxon>Psittacicellaceae</taxon>
        <taxon>Psittacicella</taxon>
    </lineage>
</organism>
<reference evidence="5 6" key="1">
    <citation type="submission" date="2017-08" db="EMBL/GenBank/DDBJ databases">
        <title>Reclassification of Bisgaard taxon 37 and 44.</title>
        <authorList>
            <person name="Christensen H."/>
        </authorList>
    </citation>
    <scope>NUCLEOTIDE SEQUENCE [LARGE SCALE GENOMIC DNA]</scope>
    <source>
        <strain evidence="5 6">EEAB3T1</strain>
    </source>
</reference>
<comment type="caution">
    <text evidence="5">The sequence shown here is derived from an EMBL/GenBank/DDBJ whole genome shotgun (WGS) entry which is preliminary data.</text>
</comment>
<feature type="region of interest" description="Disordered" evidence="3">
    <location>
        <begin position="171"/>
        <end position="207"/>
    </location>
</feature>
<feature type="non-terminal residue" evidence="5">
    <location>
        <position position="207"/>
    </location>
</feature>
<dbReference type="SUPFAM" id="SSF48657">
    <property type="entry name" value="FinO-like"/>
    <property type="match status" value="1"/>
</dbReference>
<feature type="compositionally biased region" description="Basic residues" evidence="3">
    <location>
        <begin position="180"/>
        <end position="193"/>
    </location>
</feature>
<dbReference type="InterPro" id="IPR036442">
    <property type="entry name" value="ProQ/FinO_sf"/>
</dbReference>
<dbReference type="OrthoDB" id="8421419at2"/>
<evidence type="ECO:0000256" key="1">
    <source>
        <dbReference type="ARBA" id="ARBA00022884"/>
    </source>
</evidence>
<feature type="compositionally biased region" description="Gly residues" evidence="3">
    <location>
        <begin position="198"/>
        <end position="207"/>
    </location>
</feature>
<dbReference type="AlphaFoldDB" id="A0A3A1XZU7"/>